<dbReference type="SUPFAM" id="SSF55729">
    <property type="entry name" value="Acyl-CoA N-acyltransferases (Nat)"/>
    <property type="match status" value="1"/>
</dbReference>
<dbReference type="PROSITE" id="PS51186">
    <property type="entry name" value="GNAT"/>
    <property type="match status" value="1"/>
</dbReference>
<protein>
    <submittedName>
        <fullName evidence="3">GNAT family N-acetyltransferase</fullName>
    </submittedName>
</protein>
<organism evidence="3 4">
    <name type="scientific">Streptomonospora mangrovi</name>
    <dbReference type="NCBI Taxonomy" id="2883123"/>
    <lineage>
        <taxon>Bacteria</taxon>
        <taxon>Bacillati</taxon>
        <taxon>Actinomycetota</taxon>
        <taxon>Actinomycetes</taxon>
        <taxon>Streptosporangiales</taxon>
        <taxon>Nocardiopsidaceae</taxon>
        <taxon>Streptomonospora</taxon>
    </lineage>
</organism>
<proteinExistence type="predicted"/>
<name>A0A9X3NQB2_9ACTN</name>
<dbReference type="SUPFAM" id="SSF55021">
    <property type="entry name" value="ACT-like"/>
    <property type="match status" value="1"/>
</dbReference>
<accession>A0A9X3NQB2</accession>
<evidence type="ECO:0000313" key="3">
    <source>
        <dbReference type="EMBL" id="MDA0566388.1"/>
    </source>
</evidence>
<gene>
    <name evidence="3" type="ORF">LG943_19005</name>
</gene>
<dbReference type="Gene3D" id="3.40.630.30">
    <property type="match status" value="1"/>
</dbReference>
<dbReference type="GO" id="GO:0016747">
    <property type="term" value="F:acyltransferase activity, transferring groups other than amino-acyl groups"/>
    <property type="evidence" value="ECO:0007669"/>
    <property type="project" value="InterPro"/>
</dbReference>
<evidence type="ECO:0000259" key="2">
    <source>
        <dbReference type="PROSITE" id="PS51671"/>
    </source>
</evidence>
<dbReference type="InterPro" id="IPR016181">
    <property type="entry name" value="Acyl_CoA_acyltransferase"/>
</dbReference>
<dbReference type="AlphaFoldDB" id="A0A9X3NQB2"/>
<reference evidence="3" key="1">
    <citation type="submission" date="2021-10" db="EMBL/GenBank/DDBJ databases">
        <title>Streptomonospora sp. nov., isolated from mangrove soil.</title>
        <authorList>
            <person name="Chen X."/>
            <person name="Ge X."/>
            <person name="Liu W."/>
        </authorList>
    </citation>
    <scope>NUCLEOTIDE SEQUENCE</scope>
    <source>
        <strain evidence="3">S1-112</strain>
    </source>
</reference>
<dbReference type="PROSITE" id="PS51671">
    <property type="entry name" value="ACT"/>
    <property type="match status" value="1"/>
</dbReference>
<feature type="domain" description="N-acetyltransferase" evidence="1">
    <location>
        <begin position="192"/>
        <end position="355"/>
    </location>
</feature>
<dbReference type="EMBL" id="JAJAQC010000035">
    <property type="protein sequence ID" value="MDA0566388.1"/>
    <property type="molecule type" value="Genomic_DNA"/>
</dbReference>
<keyword evidence="4" id="KW-1185">Reference proteome</keyword>
<dbReference type="CDD" id="cd04301">
    <property type="entry name" value="NAT_SF"/>
    <property type="match status" value="1"/>
</dbReference>
<dbReference type="InterPro" id="IPR045865">
    <property type="entry name" value="ACT-like_dom_sf"/>
</dbReference>
<dbReference type="Pfam" id="PF00583">
    <property type="entry name" value="Acetyltransf_1"/>
    <property type="match status" value="1"/>
</dbReference>
<dbReference type="InterPro" id="IPR002912">
    <property type="entry name" value="ACT_dom"/>
</dbReference>
<dbReference type="RefSeq" id="WP_270073644.1">
    <property type="nucleotide sequence ID" value="NZ_JAJAQC010000035.1"/>
</dbReference>
<comment type="caution">
    <text evidence="3">The sequence shown here is derived from an EMBL/GenBank/DDBJ whole genome shotgun (WGS) entry which is preliminary data.</text>
</comment>
<dbReference type="InterPro" id="IPR000182">
    <property type="entry name" value="GNAT_dom"/>
</dbReference>
<evidence type="ECO:0000259" key="1">
    <source>
        <dbReference type="PROSITE" id="PS51186"/>
    </source>
</evidence>
<evidence type="ECO:0000313" key="4">
    <source>
        <dbReference type="Proteomes" id="UP001140076"/>
    </source>
</evidence>
<feature type="domain" description="ACT" evidence="2">
    <location>
        <begin position="5"/>
        <end position="81"/>
    </location>
</feature>
<dbReference type="Proteomes" id="UP001140076">
    <property type="component" value="Unassembled WGS sequence"/>
</dbReference>
<sequence>MALWRIRTVVEDRPGQLAGLVDAMAAQGGNIVGLSIHADAAGVVDEFVVDVPGEHYTLLREVARRSVSDSDSVTAVPAQPREVGDDVTKALLLTARLRSAPNRLPEALGELLQAEDARWTNLTRSAPEFLEEPETTLVVPVGPLRGVRLRRPDQPFTWTETARADALVRSVLPPTGPAPTGGRLVTGHGVELDVRQVGAADAEAIQRLHRRCSGETTRRRYFSSVRQLTPRMLGVFCDPELGLTLAAHPVGGGDPVALAHLMYTLDPGVGEIAFLVEDEWQNKGVGTALTRALTAVAADWGLAEVRAETVAGNAQMQRIMRRMGATVGPPRDGVVQARLPVAGALPARRMGRLAGLMTEPGAAGT</sequence>